<sequence>MVDQIGFEKNADRFEIMEKISFSLELLQKAQIRAGKLRGGFNAKSAAARLISFSKGKERKGKESTAHLSKACF</sequence>
<evidence type="ECO:0000313" key="2">
    <source>
        <dbReference type="Proteomes" id="UP001234297"/>
    </source>
</evidence>
<proteinExistence type="predicted"/>
<comment type="caution">
    <text evidence="1">The sequence shown here is derived from an EMBL/GenBank/DDBJ whole genome shotgun (WGS) entry which is preliminary data.</text>
</comment>
<dbReference type="EMBL" id="CM056813">
    <property type="protein sequence ID" value="KAJ8642167.1"/>
    <property type="molecule type" value="Genomic_DNA"/>
</dbReference>
<protein>
    <submittedName>
        <fullName evidence="1">Uncharacterized protein</fullName>
    </submittedName>
</protein>
<gene>
    <name evidence="1" type="ORF">MRB53_018861</name>
</gene>
<evidence type="ECO:0000313" key="1">
    <source>
        <dbReference type="EMBL" id="KAJ8642167.1"/>
    </source>
</evidence>
<accession>A0ACC2MAJ0</accession>
<name>A0ACC2MAJ0_PERAE</name>
<dbReference type="Proteomes" id="UP001234297">
    <property type="component" value="Chromosome 5"/>
</dbReference>
<organism evidence="1 2">
    <name type="scientific">Persea americana</name>
    <name type="common">Avocado</name>
    <dbReference type="NCBI Taxonomy" id="3435"/>
    <lineage>
        <taxon>Eukaryota</taxon>
        <taxon>Viridiplantae</taxon>
        <taxon>Streptophyta</taxon>
        <taxon>Embryophyta</taxon>
        <taxon>Tracheophyta</taxon>
        <taxon>Spermatophyta</taxon>
        <taxon>Magnoliopsida</taxon>
        <taxon>Magnoliidae</taxon>
        <taxon>Laurales</taxon>
        <taxon>Lauraceae</taxon>
        <taxon>Persea</taxon>
    </lineage>
</organism>
<reference evidence="1 2" key="1">
    <citation type="journal article" date="2022" name="Hortic Res">
        <title>A haplotype resolved chromosomal level avocado genome allows analysis of novel avocado genes.</title>
        <authorList>
            <person name="Nath O."/>
            <person name="Fletcher S.J."/>
            <person name="Hayward A."/>
            <person name="Shaw L.M."/>
            <person name="Masouleh A.K."/>
            <person name="Furtado A."/>
            <person name="Henry R.J."/>
            <person name="Mitter N."/>
        </authorList>
    </citation>
    <scope>NUCLEOTIDE SEQUENCE [LARGE SCALE GENOMIC DNA]</scope>
    <source>
        <strain evidence="2">cv. Hass</strain>
    </source>
</reference>
<keyword evidence="2" id="KW-1185">Reference proteome</keyword>